<evidence type="ECO:0000313" key="2">
    <source>
        <dbReference type="EMBL" id="QEA15443.1"/>
    </source>
</evidence>
<sequence length="81" mass="9162">MSASTQFYLDQAAECGRNAQSATLQNQREVLLKAQAAWQAMADRAIRTATERDRREDERRELALLTQGTPHVQRPDPPLPD</sequence>
<dbReference type="AlphaFoldDB" id="A0A5B8S2A9"/>
<dbReference type="OrthoDB" id="7411138at2"/>
<evidence type="ECO:0000256" key="1">
    <source>
        <dbReference type="SAM" id="MobiDB-lite"/>
    </source>
</evidence>
<protein>
    <submittedName>
        <fullName evidence="2">Uncharacterized protein</fullName>
    </submittedName>
</protein>
<dbReference type="Proteomes" id="UP000321172">
    <property type="component" value="Chromosome"/>
</dbReference>
<feature type="compositionally biased region" description="Basic and acidic residues" evidence="1">
    <location>
        <begin position="49"/>
        <end position="62"/>
    </location>
</feature>
<accession>A0A5B8S2A9</accession>
<evidence type="ECO:0000313" key="3">
    <source>
        <dbReference type="Proteomes" id="UP000321172"/>
    </source>
</evidence>
<organism evidence="2 3">
    <name type="scientific">Novosphingobium ginsenosidimutans</name>
    <dbReference type="NCBI Taxonomy" id="1176536"/>
    <lineage>
        <taxon>Bacteria</taxon>
        <taxon>Pseudomonadati</taxon>
        <taxon>Pseudomonadota</taxon>
        <taxon>Alphaproteobacteria</taxon>
        <taxon>Sphingomonadales</taxon>
        <taxon>Sphingomonadaceae</taxon>
        <taxon>Novosphingobium</taxon>
    </lineage>
</organism>
<proteinExistence type="predicted"/>
<dbReference type="KEGG" id="ngf:FRF71_04435"/>
<keyword evidence="3" id="KW-1185">Reference proteome</keyword>
<reference evidence="2 3" key="1">
    <citation type="journal article" date="2013" name="J. Microbiol. Biotechnol.">
        <title>Novosphingobium ginsenosidimutans sp. nov., with the ability to convert ginsenoside.</title>
        <authorList>
            <person name="Kim J.K."/>
            <person name="He D."/>
            <person name="Liu Q.M."/>
            <person name="Park H.Y."/>
            <person name="Jung M.S."/>
            <person name="Yoon M.H."/>
            <person name="Kim S.C."/>
            <person name="Im W.T."/>
        </authorList>
    </citation>
    <scope>NUCLEOTIDE SEQUENCE [LARGE SCALE GENOMIC DNA]</scope>
    <source>
        <strain evidence="2 3">FW-6</strain>
    </source>
</reference>
<name>A0A5B8S2A9_9SPHN</name>
<feature type="region of interest" description="Disordered" evidence="1">
    <location>
        <begin position="49"/>
        <end position="81"/>
    </location>
</feature>
<gene>
    <name evidence="2" type="ORF">FRF71_04435</name>
</gene>
<dbReference type="EMBL" id="CP042345">
    <property type="protein sequence ID" value="QEA15443.1"/>
    <property type="molecule type" value="Genomic_DNA"/>
</dbReference>